<protein>
    <submittedName>
        <fullName evidence="1">TnsA endonuclease family protein</fullName>
    </submittedName>
</protein>
<accession>A0A1U0ZFI4</accession>
<evidence type="ECO:0000313" key="1">
    <source>
        <dbReference type="EMBL" id="SKM99282.1"/>
    </source>
</evidence>
<name>A0A1U0ZFI4_9MYCO</name>
<sequence length="168" mass="18665">MLLDADPHVVGVASQPFRLHWPGGTHHVPDYFARYADGGVTVLDVRDDKRITEDDQLKFDLSEIACRTVGWGYRQLGVPDQVLVANIRWLSGYRHPRVCRDDVAESLLAVFAEPARLLSGAQIVGDRLHVLPVLFHLLWHRQLSTDLAGALLSESAVVGPAGWWAHSC</sequence>
<gene>
    <name evidence="1" type="ORF">SAMEA2259716_05693</name>
</gene>
<proteinExistence type="predicted"/>
<dbReference type="Proteomes" id="UP000190074">
    <property type="component" value="Unassembled WGS sequence"/>
</dbReference>
<keyword evidence="1" id="KW-0540">Nuclease</keyword>
<reference evidence="1 2" key="1">
    <citation type="submission" date="2016-11" db="EMBL/GenBank/DDBJ databases">
        <authorList>
            <consortium name="Pathogen Informatics"/>
        </authorList>
    </citation>
    <scope>NUCLEOTIDE SEQUENCE [LARGE SCALE GENOMIC DNA]</scope>
    <source>
        <strain evidence="1 2">911</strain>
    </source>
</reference>
<keyword evidence="1" id="KW-0378">Hydrolase</keyword>
<dbReference type="AlphaFoldDB" id="A0A1U0ZFI4"/>
<dbReference type="GO" id="GO:0004519">
    <property type="term" value="F:endonuclease activity"/>
    <property type="evidence" value="ECO:0007669"/>
    <property type="project" value="UniProtKB-KW"/>
</dbReference>
<dbReference type="InterPro" id="IPR048000">
    <property type="entry name" value="TnsA-like"/>
</dbReference>
<dbReference type="EMBL" id="FVGW01000021">
    <property type="protein sequence ID" value="SKM99282.1"/>
    <property type="molecule type" value="Genomic_DNA"/>
</dbReference>
<keyword evidence="1" id="KW-0255">Endonuclease</keyword>
<evidence type="ECO:0000313" key="2">
    <source>
        <dbReference type="Proteomes" id="UP000190074"/>
    </source>
</evidence>
<dbReference type="NCBIfam" id="NF033179">
    <property type="entry name" value="TnsA_like_Actin"/>
    <property type="match status" value="1"/>
</dbReference>
<organism evidence="1 2">
    <name type="scientific">Mycobacteroides abscessus subsp. massiliense</name>
    <dbReference type="NCBI Taxonomy" id="1962118"/>
    <lineage>
        <taxon>Bacteria</taxon>
        <taxon>Bacillati</taxon>
        <taxon>Actinomycetota</taxon>
        <taxon>Actinomycetes</taxon>
        <taxon>Mycobacteriales</taxon>
        <taxon>Mycobacteriaceae</taxon>
        <taxon>Mycobacteroides</taxon>
        <taxon>Mycobacteroides abscessus</taxon>
    </lineage>
</organism>